<dbReference type="Proteomes" id="UP000188246">
    <property type="component" value="Chromosome"/>
</dbReference>
<dbReference type="RefSeq" id="WP_077276275.1">
    <property type="nucleotide sequence ID" value="NZ_CP019609.1"/>
</dbReference>
<dbReference type="OrthoDB" id="3182891at2"/>
<reference evidence="1 2" key="1">
    <citation type="journal article" date="2010" name="Int. J. Syst. Evol. Microbiol.">
        <title>Vagococcus penaei sp. nov., isolated from spoilage microbiota of cooked shrimp (Penaeus vannamei).</title>
        <authorList>
            <person name="Jaffres E."/>
            <person name="Prevost H."/>
            <person name="Rossero A."/>
            <person name="Joffraud J.J."/>
            <person name="Dousset X."/>
        </authorList>
    </citation>
    <scope>NUCLEOTIDE SEQUENCE [LARGE SCALE GENOMIC DNA]</scope>
    <source>
        <strain evidence="1 2">CD276</strain>
    </source>
</reference>
<dbReference type="AlphaFoldDB" id="A0A1Q2D719"/>
<proteinExistence type="predicted"/>
<dbReference type="InterPro" id="IPR009609">
    <property type="entry name" value="Phosphonate_metab_PhnG"/>
</dbReference>
<gene>
    <name evidence="1" type="ORF">BW732_08170</name>
</gene>
<dbReference type="Pfam" id="PF06754">
    <property type="entry name" value="PhnG"/>
    <property type="match status" value="1"/>
</dbReference>
<name>A0A1Q2D719_9ENTE</name>
<accession>A0A1Q2D719</accession>
<evidence type="ECO:0000313" key="2">
    <source>
        <dbReference type="Proteomes" id="UP000188246"/>
    </source>
</evidence>
<evidence type="ECO:0000313" key="1">
    <source>
        <dbReference type="EMBL" id="AQP54198.1"/>
    </source>
</evidence>
<dbReference type="KEGG" id="vpi:BW732_08170"/>
<organism evidence="1 2">
    <name type="scientific">Vagococcus penaei</name>
    <dbReference type="NCBI Taxonomy" id="633807"/>
    <lineage>
        <taxon>Bacteria</taxon>
        <taxon>Bacillati</taxon>
        <taxon>Bacillota</taxon>
        <taxon>Bacilli</taxon>
        <taxon>Lactobacillales</taxon>
        <taxon>Enterococcaceae</taxon>
        <taxon>Vagococcus</taxon>
    </lineage>
</organism>
<protein>
    <submittedName>
        <fullName evidence="1">Uncharacterized protein</fullName>
    </submittedName>
</protein>
<dbReference type="GO" id="GO:0019634">
    <property type="term" value="P:organic phosphonate metabolic process"/>
    <property type="evidence" value="ECO:0007669"/>
    <property type="project" value="InterPro"/>
</dbReference>
<keyword evidence="2" id="KW-1185">Reference proteome</keyword>
<sequence>MNKKERTWVLVEDQTLASELVEQYGNQYERHLVEIPRTALVMMTTRETAKNSLFYSGEVLVSYAKVRIGSSYGTGMILGEQLKKAEYLAIIDALYPLLSDIEKVQWIKVFEQRRAALLHTINQEQEAINQTKVSFDVMEVEED</sequence>
<dbReference type="GO" id="GO:0015716">
    <property type="term" value="P:organic phosphonate transport"/>
    <property type="evidence" value="ECO:0007669"/>
    <property type="project" value="InterPro"/>
</dbReference>
<dbReference type="STRING" id="633807.BW732_08170"/>
<dbReference type="EMBL" id="CP019609">
    <property type="protein sequence ID" value="AQP54198.1"/>
    <property type="molecule type" value="Genomic_DNA"/>
</dbReference>